<keyword evidence="3" id="KW-1185">Reference proteome</keyword>
<gene>
    <name evidence="2" type="ORF">C4D60_Mb06t27700</name>
</gene>
<dbReference type="AlphaFoldDB" id="A0A4S8ITM3"/>
<protein>
    <submittedName>
        <fullName evidence="2">Uncharacterized protein</fullName>
    </submittedName>
</protein>
<evidence type="ECO:0000256" key="1">
    <source>
        <dbReference type="SAM" id="MobiDB-lite"/>
    </source>
</evidence>
<evidence type="ECO:0000313" key="2">
    <source>
        <dbReference type="EMBL" id="THU51122.1"/>
    </source>
</evidence>
<proteinExistence type="predicted"/>
<evidence type="ECO:0000313" key="3">
    <source>
        <dbReference type="Proteomes" id="UP000317650"/>
    </source>
</evidence>
<dbReference type="Proteomes" id="UP000317650">
    <property type="component" value="Chromosome 6"/>
</dbReference>
<dbReference type="EMBL" id="PYDT01000009">
    <property type="protein sequence ID" value="THU51122.1"/>
    <property type="molecule type" value="Genomic_DNA"/>
</dbReference>
<name>A0A4S8ITM3_MUSBA</name>
<feature type="compositionally biased region" description="Acidic residues" evidence="1">
    <location>
        <begin position="90"/>
        <end position="109"/>
    </location>
</feature>
<reference evidence="2 3" key="1">
    <citation type="journal article" date="2019" name="Nat. Plants">
        <title>Genome sequencing of Musa balbisiana reveals subgenome evolution and function divergence in polyploid bananas.</title>
        <authorList>
            <person name="Yao X."/>
        </authorList>
    </citation>
    <scope>NUCLEOTIDE SEQUENCE [LARGE SCALE GENOMIC DNA]</scope>
    <source>
        <strain evidence="3">cv. DH-PKW</strain>
        <tissue evidence="2">Leaves</tissue>
    </source>
</reference>
<accession>A0A4S8ITM3</accession>
<feature type="region of interest" description="Disordered" evidence="1">
    <location>
        <begin position="86"/>
        <end position="109"/>
    </location>
</feature>
<sequence>MLALSLKLDEARAETRAASEALADEIHQRLEKDRKLIEAYKKSKGFELGLTQTGQVTYEYGYQIALARFRARYPDLEVAEDPFASYPEDLGVDMPEEVPFDDNTDVPEK</sequence>
<organism evidence="2 3">
    <name type="scientific">Musa balbisiana</name>
    <name type="common">Banana</name>
    <dbReference type="NCBI Taxonomy" id="52838"/>
    <lineage>
        <taxon>Eukaryota</taxon>
        <taxon>Viridiplantae</taxon>
        <taxon>Streptophyta</taxon>
        <taxon>Embryophyta</taxon>
        <taxon>Tracheophyta</taxon>
        <taxon>Spermatophyta</taxon>
        <taxon>Magnoliopsida</taxon>
        <taxon>Liliopsida</taxon>
        <taxon>Zingiberales</taxon>
        <taxon>Musaceae</taxon>
        <taxon>Musa</taxon>
    </lineage>
</organism>
<comment type="caution">
    <text evidence="2">The sequence shown here is derived from an EMBL/GenBank/DDBJ whole genome shotgun (WGS) entry which is preliminary data.</text>
</comment>